<proteinExistence type="predicted"/>
<accession>A0AC34RQT5</accession>
<reference evidence="2" key="1">
    <citation type="submission" date="2022-11" db="UniProtKB">
        <authorList>
            <consortium name="WormBaseParasite"/>
        </authorList>
    </citation>
    <scope>IDENTIFICATION</scope>
</reference>
<evidence type="ECO:0000313" key="2">
    <source>
        <dbReference type="WBParaSite" id="JU765_v2.g9366.t1"/>
    </source>
</evidence>
<dbReference type="WBParaSite" id="JU765_v2.g9366.t1">
    <property type="protein sequence ID" value="JU765_v2.g9366.t1"/>
    <property type="gene ID" value="JU765_v2.g9366"/>
</dbReference>
<evidence type="ECO:0000313" key="1">
    <source>
        <dbReference type="Proteomes" id="UP000887576"/>
    </source>
</evidence>
<organism evidence="1 2">
    <name type="scientific">Panagrolaimus sp. JU765</name>
    <dbReference type="NCBI Taxonomy" id="591449"/>
    <lineage>
        <taxon>Eukaryota</taxon>
        <taxon>Metazoa</taxon>
        <taxon>Ecdysozoa</taxon>
        <taxon>Nematoda</taxon>
        <taxon>Chromadorea</taxon>
        <taxon>Rhabditida</taxon>
        <taxon>Tylenchina</taxon>
        <taxon>Panagrolaimomorpha</taxon>
        <taxon>Panagrolaimoidea</taxon>
        <taxon>Panagrolaimidae</taxon>
        <taxon>Panagrolaimus</taxon>
    </lineage>
</organism>
<protein>
    <submittedName>
        <fullName evidence="2">CUB domain-containing protein</fullName>
    </submittedName>
</protein>
<name>A0AC34RQT5_9BILA</name>
<dbReference type="Proteomes" id="UP000887576">
    <property type="component" value="Unplaced"/>
</dbReference>
<sequence length="442" mass="51252">MYFRLVSNLDTNADYFEFRGTFLSLHLLTEYNLTDPKCDWQAFQAFTYDLTVGRFYVNSPEIYGNDQIFAVSTIPNNSNLWFIDDGVRAVITYKMVLGYFLGPYDRIHIKIDDFEAAVNYSINRPELTHFLNVGQPSWVLLDINPNFGEQTDSRAHSFTLLDTAYIASETNFMLKFDSDNSINQAGFILHIQKYACECGESLVVLPCDGTVEQRFFTNINDPVLYCYLSCDFTIELEENCPHKFFTIHFYLPTDPLFLLEVLYMGDTLYKQHLIASLHHSLINYTITQQYHGANVNDVNGIGYHVDFKAVTDLKYMTIDLNPTNTTYFEKLTNLEKVLITVQMDPISQRKNYTIEFFVVVSNSDILRDLIIYQNSSEVDFITYYYFQNVPESPLMPEFFSRQEEFSLYFENFYPGDDGIAENLTRETQDLALTVSNKSYTVG</sequence>